<reference evidence="1 2" key="1">
    <citation type="journal article" date="2020" name="Microb. Ecol.">
        <title>Ecogenomics of the Marine Benthic Filamentous Cyanobacterium Adonisia.</title>
        <authorList>
            <person name="Walter J.M."/>
            <person name="Coutinho F.H."/>
            <person name="Leomil L."/>
            <person name="Hargreaves P.I."/>
            <person name="Campeao M.E."/>
            <person name="Vieira V.V."/>
            <person name="Silva B.S."/>
            <person name="Fistarol G.O."/>
            <person name="Salomon P.S."/>
            <person name="Sawabe T."/>
            <person name="Mino S."/>
            <person name="Hosokawa M."/>
            <person name="Miyashita H."/>
            <person name="Maruyama F."/>
            <person name="van Verk M.C."/>
            <person name="Dutilh B.E."/>
            <person name="Thompson C.C."/>
            <person name="Thompson F.L."/>
        </authorList>
    </citation>
    <scope>NUCLEOTIDE SEQUENCE [LARGE SCALE GENOMIC DNA]</scope>
    <source>
        <strain evidence="1 2">CCMR0081</strain>
    </source>
</reference>
<keyword evidence="2" id="KW-1185">Reference proteome</keyword>
<proteinExistence type="predicted"/>
<accession>A0A6M0RFF9</accession>
<dbReference type="Proteomes" id="UP000481033">
    <property type="component" value="Unassembled WGS sequence"/>
</dbReference>
<dbReference type="EMBL" id="QXHD01000003">
    <property type="protein sequence ID" value="NEZ54502.1"/>
    <property type="molecule type" value="Genomic_DNA"/>
</dbReference>
<evidence type="ECO:0000313" key="2">
    <source>
        <dbReference type="Proteomes" id="UP000481033"/>
    </source>
</evidence>
<sequence length="73" mass="8265">MRLDRFQWGLSVYRCHGALSPWAELEAYRQMLMDVRGVTERAIANGLSLEAFLASDLTTGYDPIWGQGFLSPE</sequence>
<evidence type="ECO:0000313" key="1">
    <source>
        <dbReference type="EMBL" id="NEZ54502.1"/>
    </source>
</evidence>
<organism evidence="1 2">
    <name type="scientific">Adonisia turfae CCMR0081</name>
    <dbReference type="NCBI Taxonomy" id="2292702"/>
    <lineage>
        <taxon>Bacteria</taxon>
        <taxon>Bacillati</taxon>
        <taxon>Cyanobacteriota</taxon>
        <taxon>Adonisia</taxon>
        <taxon>Adonisia turfae</taxon>
    </lineage>
</organism>
<protein>
    <submittedName>
        <fullName evidence="1">Uncharacterized protein</fullName>
    </submittedName>
</protein>
<gene>
    <name evidence="1" type="ORF">DXZ20_02095</name>
</gene>
<dbReference type="RefSeq" id="WP_163696124.1">
    <property type="nucleotide sequence ID" value="NZ_QXHD01000003.1"/>
</dbReference>
<comment type="caution">
    <text evidence="1">The sequence shown here is derived from an EMBL/GenBank/DDBJ whole genome shotgun (WGS) entry which is preliminary data.</text>
</comment>
<dbReference type="AlphaFoldDB" id="A0A6M0RFF9"/>
<name>A0A6M0RFF9_9CYAN</name>